<protein>
    <submittedName>
        <fullName evidence="2">Uncharacterized protein</fullName>
    </submittedName>
</protein>
<evidence type="ECO:0000313" key="3">
    <source>
        <dbReference type="Proteomes" id="UP001381693"/>
    </source>
</evidence>
<feature type="chain" id="PRO_5043029548" evidence="1">
    <location>
        <begin position="25"/>
        <end position="89"/>
    </location>
</feature>
<name>A0AAN8X306_HALRR</name>
<gene>
    <name evidence="2" type="ORF">SK128_027071</name>
</gene>
<dbReference type="AlphaFoldDB" id="A0AAN8X306"/>
<evidence type="ECO:0000256" key="1">
    <source>
        <dbReference type="SAM" id="SignalP"/>
    </source>
</evidence>
<dbReference type="Proteomes" id="UP001381693">
    <property type="component" value="Unassembled WGS sequence"/>
</dbReference>
<proteinExistence type="predicted"/>
<reference evidence="2 3" key="1">
    <citation type="submission" date="2023-11" db="EMBL/GenBank/DDBJ databases">
        <title>Halocaridina rubra genome assembly.</title>
        <authorList>
            <person name="Smith C."/>
        </authorList>
    </citation>
    <scope>NUCLEOTIDE SEQUENCE [LARGE SCALE GENOMIC DNA]</scope>
    <source>
        <strain evidence="2">EP-1</strain>
        <tissue evidence="2">Whole</tissue>
    </source>
</reference>
<dbReference type="EMBL" id="JAXCGZ010013221">
    <property type="protein sequence ID" value="KAK7073308.1"/>
    <property type="molecule type" value="Genomic_DNA"/>
</dbReference>
<feature type="signal peptide" evidence="1">
    <location>
        <begin position="1"/>
        <end position="24"/>
    </location>
</feature>
<accession>A0AAN8X306</accession>
<comment type="caution">
    <text evidence="2">The sequence shown here is derived from an EMBL/GenBank/DDBJ whole genome shotgun (WGS) entry which is preliminary data.</text>
</comment>
<sequence length="89" mass="10269">MVGMSLIPTFGFGIFLYLIPPVSESPVAMIQDLRKAILFHRIPLEVLDPTFLPAMETWSGEGTLLSFIIFQIPQKWRPYLDVLIPQFYR</sequence>
<keyword evidence="3" id="KW-1185">Reference proteome</keyword>
<organism evidence="2 3">
    <name type="scientific">Halocaridina rubra</name>
    <name type="common">Hawaiian red shrimp</name>
    <dbReference type="NCBI Taxonomy" id="373956"/>
    <lineage>
        <taxon>Eukaryota</taxon>
        <taxon>Metazoa</taxon>
        <taxon>Ecdysozoa</taxon>
        <taxon>Arthropoda</taxon>
        <taxon>Crustacea</taxon>
        <taxon>Multicrustacea</taxon>
        <taxon>Malacostraca</taxon>
        <taxon>Eumalacostraca</taxon>
        <taxon>Eucarida</taxon>
        <taxon>Decapoda</taxon>
        <taxon>Pleocyemata</taxon>
        <taxon>Caridea</taxon>
        <taxon>Atyoidea</taxon>
        <taxon>Atyidae</taxon>
        <taxon>Halocaridina</taxon>
    </lineage>
</organism>
<evidence type="ECO:0000313" key="2">
    <source>
        <dbReference type="EMBL" id="KAK7073308.1"/>
    </source>
</evidence>
<keyword evidence="1" id="KW-0732">Signal</keyword>